<accession>A0A0A8ZC29</accession>
<protein>
    <submittedName>
        <fullName evidence="1">Uncharacterized protein</fullName>
    </submittedName>
</protein>
<sequence>MEVSIKYRRITQDLIMNFSQG</sequence>
<proteinExistence type="predicted"/>
<dbReference type="AlphaFoldDB" id="A0A0A8ZC29"/>
<evidence type="ECO:0000313" key="1">
    <source>
        <dbReference type="EMBL" id="JAD36371.1"/>
    </source>
</evidence>
<organism evidence="1">
    <name type="scientific">Arundo donax</name>
    <name type="common">Giant reed</name>
    <name type="synonym">Donax arundinaceus</name>
    <dbReference type="NCBI Taxonomy" id="35708"/>
    <lineage>
        <taxon>Eukaryota</taxon>
        <taxon>Viridiplantae</taxon>
        <taxon>Streptophyta</taxon>
        <taxon>Embryophyta</taxon>
        <taxon>Tracheophyta</taxon>
        <taxon>Spermatophyta</taxon>
        <taxon>Magnoliopsida</taxon>
        <taxon>Liliopsida</taxon>
        <taxon>Poales</taxon>
        <taxon>Poaceae</taxon>
        <taxon>PACMAD clade</taxon>
        <taxon>Arundinoideae</taxon>
        <taxon>Arundineae</taxon>
        <taxon>Arundo</taxon>
    </lineage>
</organism>
<reference evidence="1" key="2">
    <citation type="journal article" date="2015" name="Data Brief">
        <title>Shoot transcriptome of the giant reed, Arundo donax.</title>
        <authorList>
            <person name="Barrero R.A."/>
            <person name="Guerrero F.D."/>
            <person name="Moolhuijzen P."/>
            <person name="Goolsby J.A."/>
            <person name="Tidwell J."/>
            <person name="Bellgard S.E."/>
            <person name="Bellgard M.I."/>
        </authorList>
    </citation>
    <scope>NUCLEOTIDE SEQUENCE</scope>
    <source>
        <tissue evidence="1">Shoot tissue taken approximately 20 cm above the soil surface</tissue>
    </source>
</reference>
<name>A0A0A8ZC29_ARUDO</name>
<reference evidence="1" key="1">
    <citation type="submission" date="2014-09" db="EMBL/GenBank/DDBJ databases">
        <authorList>
            <person name="Magalhaes I.L.F."/>
            <person name="Oliveira U."/>
            <person name="Santos F.R."/>
            <person name="Vidigal T.H.D.A."/>
            <person name="Brescovit A.D."/>
            <person name="Santos A.J."/>
        </authorList>
    </citation>
    <scope>NUCLEOTIDE SEQUENCE</scope>
    <source>
        <tissue evidence="1">Shoot tissue taken approximately 20 cm above the soil surface</tissue>
    </source>
</reference>
<dbReference type="EMBL" id="GBRH01261524">
    <property type="protein sequence ID" value="JAD36371.1"/>
    <property type="molecule type" value="Transcribed_RNA"/>
</dbReference>